<protein>
    <submittedName>
        <fullName evidence="9">Unconventional myosin-Ia</fullName>
    </submittedName>
</protein>
<dbReference type="InterPro" id="IPR001609">
    <property type="entry name" value="Myosin_head_motor_dom-like"/>
</dbReference>
<keyword evidence="1 6" id="KW-0547">Nucleotide-binding</keyword>
<dbReference type="Gene3D" id="1.10.10.820">
    <property type="match status" value="1"/>
</dbReference>
<feature type="binding site" evidence="6">
    <location>
        <begin position="163"/>
        <end position="170"/>
    </location>
    <ligand>
        <name>ATP</name>
        <dbReference type="ChEBI" id="CHEBI:30616"/>
    </ligand>
</feature>
<dbReference type="Gene3D" id="3.40.850.10">
    <property type="entry name" value="Kinesin motor domain"/>
    <property type="match status" value="2"/>
</dbReference>
<sequence length="1055" mass="123813">MSLKLIKLGQQYSDPSRIIIVPERTTSSNGRYHHSNNQQQQQQWNLDSTQQGTSSRCSSSNSLLFGNEIGYPDATRLDDFLRNDSFLQNLKVRFLNKKIYTCIESTVIAINPYESLPLYSAEVIAAYEHHNILSLPPHIYALCEFVLHCLKERNTDQCIICSGVSGSGKTESFKFALNYFINGSSERCELNQIKTRFNSIPIVLEAFGNANTENNTNSTRLFYTLEVDFDFLGDPLGGQIDDYFIEKTRVSKHEIYGYNFHIFYQLIGGAGPNLLKYLKLKRNIETYHLLKDRPSDQYANNGQHHVNEFQKTKSTLQLLGFTANEIIEILQILAFILKLGNVQFLRKANIDSTEGCTIFNDYEIHEICDMFNLDSAIFLKSFTHKMVKNQSEMFITELSANSATKIRNTLCKALYFRLFTWIIEKINESIKTKPSLNLSRNNLSLYDFFGFENYYQEEYLREDIGWTELNLSTNDPICHFIDRPRTGIFSILNIASSKSIYFREEIFMKELNEQCGKDLHYIQINNPVHLDNDGNGYFLHSLPYRRRVSTGDISAQSVPQLCFGIRHFNENAVYSINGFIEKNAEHLNRNWSQFFFESNHQMLQKLFPEGNPLKKCLRKPITLANQFSIAIESMIAKLNNKEIHYVMCIKPNRLKMPNIFDDEYVYKQLSSHFIIEHGEFLRRGYVYCEKYSLFFKRFRILSRLTWPYWKGSVVNGVFTFIQHNNFLKTSLNDFKFGKTKVFIKHLKTFVELEELRIIKLDEIAVIIQKNVRKWLQMRKFCRMIVSQIKISRCFRRWKRRRYLLWLYRHLPSPSPIDHGWPPAPRSMRQTSEMLRKLYHKWRCQRYRRFFDQNNRNRMREKVTAMMLFKNRKASYLSSVAHPFRGDYIRLRQNVKWKRLLPTLGDVYVVFADLVSKITKRCGKEQFIHKVMVITTTSFIVLDGKTMQINQNVQLSSIYKISTSPYMDNILVIHILTDQQGINTRALILESVHLIELITKLYLKYHPNFRSTLEKETLVLVFKNHSTTQLVTSSSTPTASSQVKIHRKSNRMEITI</sequence>
<accession>A0ABQ8JEI5</accession>
<dbReference type="PANTHER" id="PTHR13140:SF802">
    <property type="entry name" value="UNCONVENTIONAL MYOSIN-IB ISOFORM X1"/>
    <property type="match status" value="1"/>
</dbReference>
<evidence type="ECO:0000313" key="9">
    <source>
        <dbReference type="EMBL" id="KAH9420761.1"/>
    </source>
</evidence>
<evidence type="ECO:0000313" key="10">
    <source>
        <dbReference type="Proteomes" id="UP000887458"/>
    </source>
</evidence>
<dbReference type="PANTHER" id="PTHR13140">
    <property type="entry name" value="MYOSIN"/>
    <property type="match status" value="1"/>
</dbReference>
<dbReference type="InterPro" id="IPR010926">
    <property type="entry name" value="Myosin_TH1"/>
</dbReference>
<keyword evidence="3 6" id="KW-0518">Myosin</keyword>
<dbReference type="PROSITE" id="PS51456">
    <property type="entry name" value="MYOSIN_MOTOR"/>
    <property type="match status" value="1"/>
</dbReference>
<dbReference type="SUPFAM" id="SSF52540">
    <property type="entry name" value="P-loop containing nucleoside triphosphate hydrolases"/>
    <property type="match status" value="1"/>
</dbReference>
<dbReference type="Pfam" id="PF00063">
    <property type="entry name" value="Myosin_head"/>
    <property type="match status" value="2"/>
</dbReference>
<comment type="caution">
    <text evidence="9">The sequence shown here is derived from an EMBL/GenBank/DDBJ whole genome shotgun (WGS) entry which is preliminary data.</text>
</comment>
<evidence type="ECO:0000256" key="3">
    <source>
        <dbReference type="ARBA" id="ARBA00023123"/>
    </source>
</evidence>
<reference evidence="9 10" key="2">
    <citation type="journal article" date="2022" name="Mol. Biol. Evol.">
        <title>Comparative Genomics Reveals Insights into the Divergent Evolution of Astigmatic Mites and Household Pest Adaptations.</title>
        <authorList>
            <person name="Xiong Q."/>
            <person name="Wan A.T."/>
            <person name="Liu X."/>
            <person name="Fung C.S."/>
            <person name="Xiao X."/>
            <person name="Malainual N."/>
            <person name="Hou J."/>
            <person name="Wang L."/>
            <person name="Wang M."/>
            <person name="Yang K.Y."/>
            <person name="Cui Y."/>
            <person name="Leung E.L."/>
            <person name="Nong W."/>
            <person name="Shin S.K."/>
            <person name="Au S.W."/>
            <person name="Jeong K.Y."/>
            <person name="Chew F.T."/>
            <person name="Hui J.H."/>
            <person name="Leung T.F."/>
            <person name="Tungtrongchitr A."/>
            <person name="Zhong N."/>
            <person name="Liu Z."/>
            <person name="Tsui S.K."/>
        </authorList>
    </citation>
    <scope>NUCLEOTIDE SEQUENCE [LARGE SCALE GENOMIC DNA]</scope>
    <source>
        <strain evidence="9">Derp</strain>
    </source>
</reference>
<gene>
    <name evidence="9" type="primary">MYO1A</name>
    <name evidence="9" type="ORF">DERP_001192</name>
</gene>
<feature type="domain" description="TH1" evidence="8">
    <location>
        <begin position="872"/>
        <end position="1055"/>
    </location>
</feature>
<dbReference type="PRINTS" id="PR00193">
    <property type="entry name" value="MYOSINHEAVY"/>
</dbReference>
<name>A0ABQ8JEI5_DERPT</name>
<keyword evidence="2 6" id="KW-0067">ATP-binding</keyword>
<dbReference type="Proteomes" id="UP000887458">
    <property type="component" value="Unassembled WGS sequence"/>
</dbReference>
<feature type="region of interest" description="Actin-binding" evidence="6">
    <location>
        <begin position="631"/>
        <end position="653"/>
    </location>
</feature>
<proteinExistence type="inferred from homology"/>
<evidence type="ECO:0000256" key="4">
    <source>
        <dbReference type="ARBA" id="ARBA00023175"/>
    </source>
</evidence>
<dbReference type="Pfam" id="PF06017">
    <property type="entry name" value="Myosin_TH1"/>
    <property type="match status" value="1"/>
</dbReference>
<evidence type="ECO:0000259" key="8">
    <source>
        <dbReference type="PROSITE" id="PS51757"/>
    </source>
</evidence>
<feature type="domain" description="Myosin motor" evidence="7">
    <location>
        <begin position="70"/>
        <end position="757"/>
    </location>
</feature>
<evidence type="ECO:0000256" key="6">
    <source>
        <dbReference type="PROSITE-ProRule" id="PRU00782"/>
    </source>
</evidence>
<dbReference type="Gene3D" id="1.20.120.720">
    <property type="entry name" value="Myosin VI head, motor domain, U50 subdomain"/>
    <property type="match status" value="1"/>
</dbReference>
<evidence type="ECO:0000256" key="5">
    <source>
        <dbReference type="ARBA" id="ARBA00023203"/>
    </source>
</evidence>
<keyword evidence="5 6" id="KW-0009">Actin-binding</keyword>
<dbReference type="PROSITE" id="PS51757">
    <property type="entry name" value="TH1"/>
    <property type="match status" value="1"/>
</dbReference>
<evidence type="ECO:0000256" key="2">
    <source>
        <dbReference type="ARBA" id="ARBA00022840"/>
    </source>
</evidence>
<keyword evidence="4 6" id="KW-0505">Motor protein</keyword>
<dbReference type="InterPro" id="IPR036961">
    <property type="entry name" value="Kinesin_motor_dom_sf"/>
</dbReference>
<evidence type="ECO:0000259" key="7">
    <source>
        <dbReference type="PROSITE" id="PS51456"/>
    </source>
</evidence>
<reference evidence="9 10" key="1">
    <citation type="journal article" date="2018" name="J. Allergy Clin. Immunol.">
        <title>High-quality assembly of Dermatophagoides pteronyssinus genome and transcriptome reveals a wide range of novel allergens.</title>
        <authorList>
            <person name="Liu X.Y."/>
            <person name="Yang K.Y."/>
            <person name="Wang M.Q."/>
            <person name="Kwok J.S."/>
            <person name="Zeng X."/>
            <person name="Yang Z."/>
            <person name="Xiao X.J."/>
            <person name="Lau C.P."/>
            <person name="Li Y."/>
            <person name="Huang Z.M."/>
            <person name="Ba J.G."/>
            <person name="Yim A.K."/>
            <person name="Ouyang C.Y."/>
            <person name="Ngai S.M."/>
            <person name="Chan T.F."/>
            <person name="Leung E.L."/>
            <person name="Liu L."/>
            <person name="Liu Z.G."/>
            <person name="Tsui S.K."/>
        </authorList>
    </citation>
    <scope>NUCLEOTIDE SEQUENCE [LARGE SCALE GENOMIC DNA]</scope>
    <source>
        <strain evidence="9">Derp</strain>
    </source>
</reference>
<dbReference type="Gene3D" id="1.20.58.530">
    <property type="match status" value="1"/>
</dbReference>
<evidence type="ECO:0000256" key="1">
    <source>
        <dbReference type="ARBA" id="ARBA00022741"/>
    </source>
</evidence>
<dbReference type="Gene3D" id="1.20.5.4820">
    <property type="match status" value="1"/>
</dbReference>
<comment type="similarity">
    <text evidence="6">Belongs to the TRAFAC class myosin-kinesin ATPase superfamily. Myosin family.</text>
</comment>
<keyword evidence="10" id="KW-1185">Reference proteome</keyword>
<dbReference type="SMART" id="SM00242">
    <property type="entry name" value="MYSc"/>
    <property type="match status" value="1"/>
</dbReference>
<dbReference type="EMBL" id="NJHN03000047">
    <property type="protein sequence ID" value="KAH9420761.1"/>
    <property type="molecule type" value="Genomic_DNA"/>
</dbReference>
<organism evidence="9 10">
    <name type="scientific">Dermatophagoides pteronyssinus</name>
    <name type="common">European house dust mite</name>
    <dbReference type="NCBI Taxonomy" id="6956"/>
    <lineage>
        <taxon>Eukaryota</taxon>
        <taxon>Metazoa</taxon>
        <taxon>Ecdysozoa</taxon>
        <taxon>Arthropoda</taxon>
        <taxon>Chelicerata</taxon>
        <taxon>Arachnida</taxon>
        <taxon>Acari</taxon>
        <taxon>Acariformes</taxon>
        <taxon>Sarcoptiformes</taxon>
        <taxon>Astigmata</taxon>
        <taxon>Psoroptidia</taxon>
        <taxon>Analgoidea</taxon>
        <taxon>Pyroglyphidae</taxon>
        <taxon>Dermatophagoidinae</taxon>
        <taxon>Dermatophagoides</taxon>
    </lineage>
</organism>
<dbReference type="InterPro" id="IPR027417">
    <property type="entry name" value="P-loop_NTPase"/>
</dbReference>